<dbReference type="NCBIfam" id="TIGR02141">
    <property type="entry name" value="modB_ABC"/>
    <property type="match status" value="1"/>
</dbReference>
<gene>
    <name evidence="13" type="primary">modB</name>
    <name evidence="13" type="ORF">GCM10010964_15210</name>
</gene>
<evidence type="ECO:0000256" key="6">
    <source>
        <dbReference type="ARBA" id="ARBA00022505"/>
    </source>
</evidence>
<comment type="caution">
    <text evidence="13">The sequence shown here is derived from an EMBL/GenBank/DDBJ whole genome shotgun (WGS) entry which is preliminary data.</text>
</comment>
<evidence type="ECO:0000256" key="4">
    <source>
        <dbReference type="ARBA" id="ARBA00022448"/>
    </source>
</evidence>
<evidence type="ECO:0000256" key="11">
    <source>
        <dbReference type="RuleBase" id="RU365097"/>
    </source>
</evidence>
<dbReference type="RefSeq" id="WP_188899429.1">
    <property type="nucleotide sequence ID" value="NZ_BMKS01000004.1"/>
</dbReference>
<keyword evidence="7 10" id="KW-0812">Transmembrane</keyword>
<evidence type="ECO:0000256" key="8">
    <source>
        <dbReference type="ARBA" id="ARBA00022989"/>
    </source>
</evidence>
<dbReference type="Pfam" id="PF00528">
    <property type="entry name" value="BPD_transp_1"/>
    <property type="match status" value="1"/>
</dbReference>
<dbReference type="Gene3D" id="1.10.3720.10">
    <property type="entry name" value="MetI-like"/>
    <property type="match status" value="1"/>
</dbReference>
<keyword evidence="9 10" id="KW-0472">Membrane</keyword>
<dbReference type="PANTHER" id="PTHR30183">
    <property type="entry name" value="MOLYBDENUM TRANSPORT SYSTEM PERMEASE PROTEIN MODB"/>
    <property type="match status" value="1"/>
</dbReference>
<comment type="caution">
    <text evidence="11">Lacks conserved residue(s) required for the propagation of feature annotation.</text>
</comment>
<dbReference type="GO" id="GO:0005886">
    <property type="term" value="C:plasma membrane"/>
    <property type="evidence" value="ECO:0007669"/>
    <property type="project" value="UniProtKB-SubCell"/>
</dbReference>
<feature type="transmembrane region" description="Helical" evidence="10">
    <location>
        <begin position="192"/>
        <end position="213"/>
    </location>
</feature>
<evidence type="ECO:0000256" key="5">
    <source>
        <dbReference type="ARBA" id="ARBA00022475"/>
    </source>
</evidence>
<evidence type="ECO:0000256" key="1">
    <source>
        <dbReference type="ARBA" id="ARBA00002949"/>
    </source>
</evidence>
<comment type="subcellular location">
    <subcellularLocation>
        <location evidence="11">Cell inner membrane</location>
        <topology evidence="11">Multi-pass membrane protein</topology>
    </subcellularLocation>
    <subcellularLocation>
        <location evidence="2 10">Cell membrane</location>
        <topology evidence="2 10">Multi-pass membrane protein</topology>
    </subcellularLocation>
</comment>
<name>A0A8J3EAK8_9PROT</name>
<dbReference type="InterPro" id="IPR011867">
    <property type="entry name" value="ModB_ABC"/>
</dbReference>
<proteinExistence type="inferred from homology"/>
<keyword evidence="8 10" id="KW-1133">Transmembrane helix</keyword>
<keyword evidence="5" id="KW-1003">Cell membrane</keyword>
<dbReference type="AlphaFoldDB" id="A0A8J3EAK8"/>
<keyword evidence="6 11" id="KW-0500">Molybdenum</keyword>
<comment type="function">
    <text evidence="1 11">Part of the binding-protein-dependent transport system for molybdenum; probably responsible for the translocation of the substrate across the membrane.</text>
</comment>
<feature type="transmembrane region" description="Helical" evidence="10">
    <location>
        <begin position="6"/>
        <end position="28"/>
    </location>
</feature>
<evidence type="ECO:0000256" key="2">
    <source>
        <dbReference type="ARBA" id="ARBA00004651"/>
    </source>
</evidence>
<sequence length="224" mass="23669">MDWTAFRLSVALGAWTLLLLLPLALWLGRRLAYRPFPGRGFVEAVVALPLVLPPTVLGFYLLVAFGGLSPLGRAWQAVFGHGLAFSFEGLLFASVLVNLPFAVQPVRNAFAAIPPQLRDAGAVSGMTPARVLLRVELPLAWPGIATAAVLTFAHTLGEFGVVLMVGGAIPGETQTIAIAIYDRVQAFDERGAAVMSAVLLAVSVVALGLTNTLSGRVGRRTRDA</sequence>
<dbReference type="Proteomes" id="UP000597507">
    <property type="component" value="Unassembled WGS sequence"/>
</dbReference>
<dbReference type="InterPro" id="IPR035906">
    <property type="entry name" value="MetI-like_sf"/>
</dbReference>
<evidence type="ECO:0000259" key="12">
    <source>
        <dbReference type="PROSITE" id="PS50928"/>
    </source>
</evidence>
<evidence type="ECO:0000256" key="3">
    <source>
        <dbReference type="ARBA" id="ARBA00007069"/>
    </source>
</evidence>
<evidence type="ECO:0000313" key="13">
    <source>
        <dbReference type="EMBL" id="GGG28282.1"/>
    </source>
</evidence>
<dbReference type="EMBL" id="BMKS01000004">
    <property type="protein sequence ID" value="GGG28282.1"/>
    <property type="molecule type" value="Genomic_DNA"/>
</dbReference>
<keyword evidence="11" id="KW-0997">Cell inner membrane</keyword>
<keyword evidence="4 10" id="KW-0813">Transport</keyword>
<keyword evidence="14" id="KW-1185">Reference proteome</keyword>
<feature type="transmembrane region" description="Helical" evidence="10">
    <location>
        <begin position="40"/>
        <end position="63"/>
    </location>
</feature>
<comment type="similarity">
    <text evidence="3 11">Belongs to the binding-protein-dependent transport system permease family. CysTW subfamily.</text>
</comment>
<evidence type="ECO:0000313" key="14">
    <source>
        <dbReference type="Proteomes" id="UP000597507"/>
    </source>
</evidence>
<dbReference type="SUPFAM" id="SSF161098">
    <property type="entry name" value="MetI-like"/>
    <property type="match status" value="1"/>
</dbReference>
<reference evidence="13 14" key="1">
    <citation type="journal article" date="2014" name="Int. J. Syst. Evol. Microbiol.">
        <title>Complete genome sequence of Corynebacterium casei LMG S-19264T (=DSM 44701T), isolated from a smear-ripened cheese.</title>
        <authorList>
            <consortium name="US DOE Joint Genome Institute (JGI-PGF)"/>
            <person name="Walter F."/>
            <person name="Albersmeier A."/>
            <person name="Kalinowski J."/>
            <person name="Ruckert C."/>
        </authorList>
    </citation>
    <scope>NUCLEOTIDE SEQUENCE [LARGE SCALE GENOMIC DNA]</scope>
    <source>
        <strain evidence="13 14">CGMCC 1.16330</strain>
    </source>
</reference>
<dbReference type="InterPro" id="IPR000515">
    <property type="entry name" value="MetI-like"/>
</dbReference>
<feature type="domain" description="ABC transmembrane type-1" evidence="12">
    <location>
        <begin position="6"/>
        <end position="211"/>
    </location>
</feature>
<dbReference type="CDD" id="cd06261">
    <property type="entry name" value="TM_PBP2"/>
    <property type="match status" value="1"/>
</dbReference>
<evidence type="ECO:0000256" key="7">
    <source>
        <dbReference type="ARBA" id="ARBA00022692"/>
    </source>
</evidence>
<organism evidence="13 14">
    <name type="scientific">Caldovatus sediminis</name>
    <dbReference type="NCBI Taxonomy" id="2041189"/>
    <lineage>
        <taxon>Bacteria</taxon>
        <taxon>Pseudomonadati</taxon>
        <taxon>Pseudomonadota</taxon>
        <taxon>Alphaproteobacteria</taxon>
        <taxon>Acetobacterales</taxon>
        <taxon>Roseomonadaceae</taxon>
        <taxon>Caldovatus</taxon>
    </lineage>
</organism>
<feature type="transmembrane region" description="Helical" evidence="10">
    <location>
        <begin position="83"/>
        <end position="103"/>
    </location>
</feature>
<dbReference type="GO" id="GO:0015098">
    <property type="term" value="F:molybdate ion transmembrane transporter activity"/>
    <property type="evidence" value="ECO:0007669"/>
    <property type="project" value="UniProtKB-UniRule"/>
</dbReference>
<dbReference type="PANTHER" id="PTHR30183:SF8">
    <property type="entry name" value="MOLYBDENUM TRANSPORT SYSTEM PERMEASE"/>
    <property type="match status" value="1"/>
</dbReference>
<dbReference type="PROSITE" id="PS50928">
    <property type="entry name" value="ABC_TM1"/>
    <property type="match status" value="1"/>
</dbReference>
<evidence type="ECO:0000256" key="9">
    <source>
        <dbReference type="ARBA" id="ARBA00023136"/>
    </source>
</evidence>
<evidence type="ECO:0000256" key="10">
    <source>
        <dbReference type="RuleBase" id="RU363032"/>
    </source>
</evidence>
<accession>A0A8J3EAK8</accession>
<protein>
    <recommendedName>
        <fullName evidence="11">Molybdenum transport system permease</fullName>
    </recommendedName>
</protein>